<dbReference type="EMBL" id="WMEQ01000018">
    <property type="protein sequence ID" value="MYL35539.1"/>
    <property type="molecule type" value="Genomic_DNA"/>
</dbReference>
<dbReference type="AlphaFoldDB" id="A0A6I5A5G3"/>
<comment type="caution">
    <text evidence="1">The sequence shown here is derived from an EMBL/GenBank/DDBJ whole genome shotgun (WGS) entry which is preliminary data.</text>
</comment>
<reference evidence="1 2" key="1">
    <citation type="submission" date="2019-11" db="EMBL/GenBank/DDBJ databases">
        <title>Genome sequences of 17 halophilic strains isolated from different environments.</title>
        <authorList>
            <person name="Furrow R.E."/>
        </authorList>
    </citation>
    <scope>NUCLEOTIDE SEQUENCE [LARGE SCALE GENOMIC DNA]</scope>
    <source>
        <strain evidence="1 2">22514_16_FS</strain>
    </source>
</reference>
<name>A0A6I5A5G3_9BACI</name>
<protein>
    <submittedName>
        <fullName evidence="1">Uncharacterized protein</fullName>
    </submittedName>
</protein>
<gene>
    <name evidence="1" type="ORF">GLW05_18330</name>
</gene>
<sequence length="73" mass="8388">MKNKIGNVLFLHSANNAVHHLESQRKSCTHKTIVVDSLNRINRDIINIYYFRSLINQHNSNLIVLNGGEQFGK</sequence>
<dbReference type="Proteomes" id="UP000468638">
    <property type="component" value="Unassembled WGS sequence"/>
</dbReference>
<evidence type="ECO:0000313" key="1">
    <source>
        <dbReference type="EMBL" id="MYL35539.1"/>
    </source>
</evidence>
<dbReference type="RefSeq" id="WP_160850295.1">
    <property type="nucleotide sequence ID" value="NZ_WMEQ01000018.1"/>
</dbReference>
<evidence type="ECO:0000313" key="2">
    <source>
        <dbReference type="Proteomes" id="UP000468638"/>
    </source>
</evidence>
<proteinExistence type="predicted"/>
<accession>A0A6I5A5G3</accession>
<organism evidence="1 2">
    <name type="scientific">Pontibacillus yanchengensis</name>
    <dbReference type="NCBI Taxonomy" id="462910"/>
    <lineage>
        <taxon>Bacteria</taxon>
        <taxon>Bacillati</taxon>
        <taxon>Bacillota</taxon>
        <taxon>Bacilli</taxon>
        <taxon>Bacillales</taxon>
        <taxon>Bacillaceae</taxon>
        <taxon>Pontibacillus</taxon>
    </lineage>
</organism>